<dbReference type="Proteomes" id="UP001249851">
    <property type="component" value="Unassembled WGS sequence"/>
</dbReference>
<dbReference type="InterPro" id="IPR011333">
    <property type="entry name" value="SKP1/BTB/POZ_sf"/>
</dbReference>
<feature type="domain" description="BTB" evidence="3">
    <location>
        <begin position="444"/>
        <end position="516"/>
    </location>
</feature>
<dbReference type="Pfam" id="PF08005">
    <property type="entry name" value="PHR"/>
    <property type="match status" value="2"/>
</dbReference>
<dbReference type="InterPro" id="IPR012983">
    <property type="entry name" value="PHR"/>
</dbReference>
<dbReference type="InterPro" id="IPR038648">
    <property type="entry name" value="PHR_sf"/>
</dbReference>
<dbReference type="InterPro" id="IPR000210">
    <property type="entry name" value="BTB/POZ_dom"/>
</dbReference>
<dbReference type="GO" id="GO:0005829">
    <property type="term" value="C:cytosol"/>
    <property type="evidence" value="ECO:0007669"/>
    <property type="project" value="TreeGrafter"/>
</dbReference>
<gene>
    <name evidence="4" type="ORF">P5673_033547</name>
</gene>
<evidence type="ECO:0000256" key="2">
    <source>
        <dbReference type="ARBA" id="ARBA00022490"/>
    </source>
</evidence>
<organism evidence="4 5">
    <name type="scientific">Acropora cervicornis</name>
    <name type="common">Staghorn coral</name>
    <dbReference type="NCBI Taxonomy" id="6130"/>
    <lineage>
        <taxon>Eukaryota</taxon>
        <taxon>Metazoa</taxon>
        <taxon>Cnidaria</taxon>
        <taxon>Anthozoa</taxon>
        <taxon>Hexacorallia</taxon>
        <taxon>Scleractinia</taxon>
        <taxon>Astrocoeniina</taxon>
        <taxon>Acroporidae</taxon>
        <taxon>Acropora</taxon>
    </lineage>
</organism>
<dbReference type="Gene3D" id="3.30.710.10">
    <property type="entry name" value="Potassium Channel Kv1.1, Chain A"/>
    <property type="match status" value="2"/>
</dbReference>
<dbReference type="Gene3D" id="2.60.120.820">
    <property type="entry name" value="PHR domain"/>
    <property type="match status" value="2"/>
</dbReference>
<reference evidence="4" key="1">
    <citation type="journal article" date="2023" name="G3 (Bethesda)">
        <title>Whole genome assembly and annotation of the endangered Caribbean coral Acropora cervicornis.</title>
        <authorList>
            <person name="Selwyn J.D."/>
            <person name="Vollmer S.V."/>
        </authorList>
    </citation>
    <scope>NUCLEOTIDE SEQUENCE</scope>
    <source>
        <strain evidence="4">K2</strain>
    </source>
</reference>
<evidence type="ECO:0000313" key="4">
    <source>
        <dbReference type="EMBL" id="KAK2546800.1"/>
    </source>
</evidence>
<dbReference type="Pfam" id="PF07707">
    <property type="entry name" value="BACK"/>
    <property type="match status" value="2"/>
</dbReference>
<keyword evidence="2" id="KW-0963">Cytoplasm</keyword>
<evidence type="ECO:0000313" key="5">
    <source>
        <dbReference type="Proteomes" id="UP001249851"/>
    </source>
</evidence>
<dbReference type="Pfam" id="PF00651">
    <property type="entry name" value="BTB"/>
    <property type="match status" value="2"/>
</dbReference>
<dbReference type="PANTHER" id="PTHR45774">
    <property type="entry name" value="BTB/POZ DOMAIN-CONTAINING"/>
    <property type="match status" value="1"/>
</dbReference>
<protein>
    <submittedName>
        <fullName evidence="4">BTB/POZ domain-containing protein 2</fullName>
    </submittedName>
</protein>
<keyword evidence="5" id="KW-1185">Reference proteome</keyword>
<proteinExistence type="predicted"/>
<dbReference type="AlphaFoldDB" id="A0AAD9UR72"/>
<dbReference type="PANTHER" id="PTHR45774:SF3">
    <property type="entry name" value="BTB (POZ) DOMAIN-CONTAINING 2B-RELATED"/>
    <property type="match status" value="1"/>
</dbReference>
<sequence>MATVQENWQTNCTSINQRTKYIFNTALLSDVKFIVPVSNGKRESKVIPAHKLVLAIGSPVFYAMFYGQLSDTRDSIELPDCEYEDLLELFRFIYSDEVELTGSNVMHVLYLAKKYLVPSLAEKCAEFLRTNLDASNVFTILPHAQRFEDKELEDRCWKVIEMHTEEAVTSDDFAVVERSLVESVVKREKLSVKEVELFKAVNRWAEKKIDAQGIASDGNAKRRIIGEEILKEIRFPLMSQEEFASFVIDSNILNMQEVGDMIKHYSKVLTSPLPYLQSPRIGALKRVCRFKNFKHYPSAGSSDKLRWCYNSNPYSLILSVDKDICLHGVQLFGSEGVDYTVLLEVIEIKSYLSLVKKSGTYSSEKVYSGFDVLFDTPAILESGKRYKINSNISSPPSCYGTQEQTLVNVEGINFTISESDSFDNNGTSEKTGQLPYIFNTALLSDVQFIVPGETEVKVIPAHKLVLAIGSPVFYSLFYGQMADTRSRDSIELPDCKYDGLLELFRFIYTDQVELTESNVMNVLFVAKKYLVPSLAEKCAEFLRENLDASDVFIILPHAQKIKDKVSENRCWEMIYMHTEEALASDHFVATERSLVESVVKREKLNVKEIELFKAVNRWAEKKIEERGIGTDGNAKRGIIGDEVVKEIRFPLMSQKEFATFVIDSNILNMQEVSDMIKHYNQVPTSPLRYLQYPRIGALRRFCRFKDFNGTGSWGYNNGQPDSLILSVDRDISLHGVQHFGSEGCEYTVSLEIKDKTTNLSLVKKSGTYSCEKDLDHIYYGFDVFFDTPVILESGKRYEICSNIIDPSSWYGEKGETSVNSDGINFAFSVSDSPHNGNDVKTGQFPVFLFTRSG</sequence>
<dbReference type="GO" id="GO:0022008">
    <property type="term" value="P:neurogenesis"/>
    <property type="evidence" value="ECO:0007669"/>
    <property type="project" value="TreeGrafter"/>
</dbReference>
<evidence type="ECO:0000256" key="1">
    <source>
        <dbReference type="ARBA" id="ARBA00004496"/>
    </source>
</evidence>
<dbReference type="SMART" id="SM00875">
    <property type="entry name" value="BACK"/>
    <property type="match status" value="2"/>
</dbReference>
<dbReference type="EMBL" id="JARQWQ010000276">
    <property type="protein sequence ID" value="KAK2546800.1"/>
    <property type="molecule type" value="Genomic_DNA"/>
</dbReference>
<feature type="domain" description="BTB" evidence="3">
    <location>
        <begin position="29"/>
        <end position="102"/>
    </location>
</feature>
<reference evidence="4" key="2">
    <citation type="journal article" date="2023" name="Science">
        <title>Genomic signatures of disease resistance in endangered staghorn corals.</title>
        <authorList>
            <person name="Vollmer S.V."/>
            <person name="Selwyn J.D."/>
            <person name="Despard B.A."/>
            <person name="Roesel C.L."/>
        </authorList>
    </citation>
    <scope>NUCLEOTIDE SEQUENCE</scope>
    <source>
        <strain evidence="4">K2</strain>
    </source>
</reference>
<dbReference type="PROSITE" id="PS50097">
    <property type="entry name" value="BTB"/>
    <property type="match status" value="2"/>
</dbReference>
<dbReference type="InterPro" id="IPR011705">
    <property type="entry name" value="BACK"/>
</dbReference>
<dbReference type="Gene3D" id="1.25.40.420">
    <property type="match status" value="2"/>
</dbReference>
<comment type="subcellular location">
    <subcellularLocation>
        <location evidence="1">Cytoplasm</location>
    </subcellularLocation>
</comment>
<name>A0AAD9UR72_ACRCE</name>
<comment type="caution">
    <text evidence="4">The sequence shown here is derived from an EMBL/GenBank/DDBJ whole genome shotgun (WGS) entry which is preliminary data.</text>
</comment>
<accession>A0AAD9UR72</accession>
<dbReference type="SUPFAM" id="SSF54695">
    <property type="entry name" value="POZ domain"/>
    <property type="match status" value="2"/>
</dbReference>
<dbReference type="SMART" id="SM00225">
    <property type="entry name" value="BTB"/>
    <property type="match status" value="2"/>
</dbReference>
<evidence type="ECO:0000259" key="3">
    <source>
        <dbReference type="PROSITE" id="PS50097"/>
    </source>
</evidence>